<reference evidence="3 4" key="2">
    <citation type="submission" date="2019-01" db="EMBL/GenBank/DDBJ databases">
        <title>The decoding of complex shrimp genome reveals the adaptation for benthos swimmer, frequently molting mechanism and breeding impact on genome.</title>
        <authorList>
            <person name="Sun Y."/>
            <person name="Gao Y."/>
            <person name="Yu Y."/>
        </authorList>
    </citation>
    <scope>NUCLEOTIDE SEQUENCE [LARGE SCALE GENOMIC DNA]</scope>
    <source>
        <tissue evidence="3">Muscle</tissue>
    </source>
</reference>
<dbReference type="Gene3D" id="3.10.360.10">
    <property type="entry name" value="Antimicrobial Peptide, Beta-defensin 2, Chain A"/>
    <property type="match status" value="2"/>
</dbReference>
<evidence type="ECO:0000256" key="2">
    <source>
        <dbReference type="SAM" id="SignalP"/>
    </source>
</evidence>
<protein>
    <submittedName>
        <fullName evidence="3">Uncharacterized protein</fullName>
    </submittedName>
</protein>
<keyword evidence="4" id="KW-1185">Reference proteome</keyword>
<proteinExistence type="predicted"/>
<sequence>MGPLSVATSLLFILCCKTLGKSVPPSDDPLDEEPCQGAGLCVLPAAADTSRCDLLTKELTCPANRVCCVRSGRKFKGTESFPNLHPKFRKKSRKRRSGSKATEKEEKSQRRRNKEEMRDNLKKGLITLVNEKDPTEGAAGSCPASESCRMLGGRCVALSLANAFNCDRVSSACSRASRCRCCVGKGLAASGSGGGGEAVSGVEVVSGSDDRWRYCPSTSWCDAPGRVCVSANAANSFNCDAISDECGDACFCCSGGILGNSHVGAGGRKVKEKNTKLGGKDQRMGKRRMDKERGTKKDKEHQYPRQRKNNGEIKERKGNRKENNIKKGATDACPATEWCRSLGGRCVALNLANVFNCDRVNSACSNSSKCRCCIGEGLSASGNGGGAEAVSGVEVVPGSDGRWRYCPLTVWCGVAGRACVSANAANSFNCDAVTDECGGECFCCVGGLLGNSHVGDGGGADGSALVDGPAVATVEGATETWGEYADGDSTGSGKVCGQQWKCARRKGVCRSEGLEECERLERKCGGKDCFCCINEDGEKCDQTKRCFKKGGRCTETCGPLDTKHKGLCKNKCSCCVAPISRQKSTGKNQDQKSHTKDSNSQRNQRRPSECKHKLQTALITKSTRVTLMEGEGRWAPPDEKASCTTDDWCWALGGRCVPINLANVFNCDQVSNECASESRCRCCIGEGLAAGEEVSGVEIVSGDDDRWSYCPPTAWCGVPGRACVTANVANSFNCDEVADECGGECFCCVGGILGNSHVGAEGGDDHGNGLDVCERVEKRCGGNGCFCCIMKRMEECKQKRSCHRQGGICMKTCYHDDKVLPGLCKKGCSCCVFPDIFEDQGGGISIACVQKKPCLHTGGECKESCLTDEVLVPGLCKKRCQCCVPEELLGDGDDTDTDAGSHTDCEQKKHCLVTGGQCQMECQAEEVPVPGLCKMDCQCCLPKDILGLEEDGVPAGACKQKKHCFNAGGHCKTSCDATEELLPGLCRKYCQCCVPAGVTEEPEEEDETGDTDDCQQCQQMQYCVNAKGTCKTTCLYSEVALAGLCQEGCQCCVPADDADEDTGDDGSVE</sequence>
<accession>A0A3R7N1B8</accession>
<feature type="chain" id="PRO_5018755413" evidence="2">
    <location>
        <begin position="23"/>
        <end position="1069"/>
    </location>
</feature>
<organism evidence="3 4">
    <name type="scientific">Penaeus vannamei</name>
    <name type="common">Whiteleg shrimp</name>
    <name type="synonym">Litopenaeus vannamei</name>
    <dbReference type="NCBI Taxonomy" id="6689"/>
    <lineage>
        <taxon>Eukaryota</taxon>
        <taxon>Metazoa</taxon>
        <taxon>Ecdysozoa</taxon>
        <taxon>Arthropoda</taxon>
        <taxon>Crustacea</taxon>
        <taxon>Multicrustacea</taxon>
        <taxon>Malacostraca</taxon>
        <taxon>Eumalacostraca</taxon>
        <taxon>Eucarida</taxon>
        <taxon>Decapoda</taxon>
        <taxon>Dendrobranchiata</taxon>
        <taxon>Penaeoidea</taxon>
        <taxon>Penaeidae</taxon>
        <taxon>Penaeus</taxon>
    </lineage>
</organism>
<feature type="compositionally biased region" description="Basic and acidic residues" evidence="1">
    <location>
        <begin position="272"/>
        <end position="321"/>
    </location>
</feature>
<dbReference type="Proteomes" id="UP000283509">
    <property type="component" value="Unassembled WGS sequence"/>
</dbReference>
<evidence type="ECO:0000256" key="1">
    <source>
        <dbReference type="SAM" id="MobiDB-lite"/>
    </source>
</evidence>
<feature type="compositionally biased region" description="Basic residues" evidence="1">
    <location>
        <begin position="86"/>
        <end position="98"/>
    </location>
</feature>
<evidence type="ECO:0000313" key="3">
    <source>
        <dbReference type="EMBL" id="ROT74613.1"/>
    </source>
</evidence>
<dbReference type="AlphaFoldDB" id="A0A3R7N1B8"/>
<feature type="non-terminal residue" evidence="3">
    <location>
        <position position="1069"/>
    </location>
</feature>
<reference evidence="3 4" key="1">
    <citation type="submission" date="2018-04" db="EMBL/GenBank/DDBJ databases">
        <authorList>
            <person name="Zhang X."/>
            <person name="Yuan J."/>
            <person name="Li F."/>
            <person name="Xiang J."/>
        </authorList>
    </citation>
    <scope>NUCLEOTIDE SEQUENCE [LARGE SCALE GENOMIC DNA]</scope>
    <source>
        <tissue evidence="3">Muscle</tissue>
    </source>
</reference>
<gene>
    <name evidence="3" type="ORF">C7M84_006885</name>
</gene>
<name>A0A3R7N1B8_PENVA</name>
<feature type="region of interest" description="Disordered" evidence="1">
    <location>
        <begin position="264"/>
        <end position="321"/>
    </location>
</feature>
<keyword evidence="2" id="KW-0732">Signal</keyword>
<feature type="region of interest" description="Disordered" evidence="1">
    <location>
        <begin position="79"/>
        <end position="129"/>
    </location>
</feature>
<comment type="caution">
    <text evidence="3">The sequence shown here is derived from an EMBL/GenBank/DDBJ whole genome shotgun (WGS) entry which is preliminary data.</text>
</comment>
<feature type="compositionally biased region" description="Basic and acidic residues" evidence="1">
    <location>
        <begin position="101"/>
        <end position="122"/>
    </location>
</feature>
<dbReference type="EMBL" id="QCYY01001875">
    <property type="protein sequence ID" value="ROT74613.1"/>
    <property type="molecule type" value="Genomic_DNA"/>
</dbReference>
<feature type="compositionally biased region" description="Basic and acidic residues" evidence="1">
    <location>
        <begin position="589"/>
        <end position="599"/>
    </location>
</feature>
<evidence type="ECO:0000313" key="4">
    <source>
        <dbReference type="Proteomes" id="UP000283509"/>
    </source>
</evidence>
<feature type="signal peptide" evidence="2">
    <location>
        <begin position="1"/>
        <end position="22"/>
    </location>
</feature>
<feature type="region of interest" description="Disordered" evidence="1">
    <location>
        <begin position="584"/>
        <end position="611"/>
    </location>
</feature>